<accession>A0ABU9NQG5</accession>
<keyword evidence="1" id="KW-1133">Transmembrane helix</keyword>
<gene>
    <name evidence="2" type="ORF">WFZ86_13635</name>
</gene>
<dbReference type="RefSeq" id="WP_342692439.1">
    <property type="nucleotide sequence ID" value="NZ_JBCGDP010000013.1"/>
</dbReference>
<feature type="transmembrane region" description="Helical" evidence="1">
    <location>
        <begin position="150"/>
        <end position="168"/>
    </location>
</feature>
<name>A0ABU9NQG5_9FLAO</name>
<organism evidence="2 3">
    <name type="scientific">Flavobacterium polysaccharolyticum</name>
    <dbReference type="NCBI Taxonomy" id="3133148"/>
    <lineage>
        <taxon>Bacteria</taxon>
        <taxon>Pseudomonadati</taxon>
        <taxon>Bacteroidota</taxon>
        <taxon>Flavobacteriia</taxon>
        <taxon>Flavobacteriales</taxon>
        <taxon>Flavobacteriaceae</taxon>
        <taxon>Flavobacterium</taxon>
    </lineage>
</organism>
<proteinExistence type="predicted"/>
<evidence type="ECO:0000256" key="1">
    <source>
        <dbReference type="SAM" id="Phobius"/>
    </source>
</evidence>
<keyword evidence="3" id="KW-1185">Reference proteome</keyword>
<evidence type="ECO:0000313" key="2">
    <source>
        <dbReference type="EMBL" id="MEM0577546.1"/>
    </source>
</evidence>
<keyword evidence="1" id="KW-0472">Membrane</keyword>
<comment type="caution">
    <text evidence="2">The sequence shown here is derived from an EMBL/GenBank/DDBJ whole genome shotgun (WGS) entry which is preliminary data.</text>
</comment>
<dbReference type="Proteomes" id="UP001468798">
    <property type="component" value="Unassembled WGS sequence"/>
</dbReference>
<evidence type="ECO:0000313" key="3">
    <source>
        <dbReference type="Proteomes" id="UP001468798"/>
    </source>
</evidence>
<sequence length="175" mass="20277">MKKYLFYFALTGWTLGLLVHILSLVDIDVTEKVPFVWLLHIGIFIVWLPVVLDLKKNEELQEYQQSGMLNRMNPIGFYNIIFKETPIWMTIIAGAGFFYAFINFLLFTSSQVGTPDIENGQFILQSHGQLIKTITEQEYHHYKANEVRGFSGHWILFYGIATAILYKFSGLTKQN</sequence>
<evidence type="ECO:0008006" key="4">
    <source>
        <dbReference type="Google" id="ProtNLM"/>
    </source>
</evidence>
<feature type="transmembrane region" description="Helical" evidence="1">
    <location>
        <begin position="87"/>
        <end position="107"/>
    </location>
</feature>
<feature type="transmembrane region" description="Helical" evidence="1">
    <location>
        <begin position="35"/>
        <end position="54"/>
    </location>
</feature>
<dbReference type="EMBL" id="JBCGDP010000013">
    <property type="protein sequence ID" value="MEM0577546.1"/>
    <property type="molecule type" value="Genomic_DNA"/>
</dbReference>
<protein>
    <recommendedName>
        <fullName evidence="4">DUF4149 domain-containing protein</fullName>
    </recommendedName>
</protein>
<keyword evidence="1" id="KW-0812">Transmembrane</keyword>
<reference evidence="2 3" key="1">
    <citation type="submission" date="2024-03" db="EMBL/GenBank/DDBJ databases">
        <title>Two novel species of the genus Flavobacterium exhibiting potentially degradation of complex polysaccharides.</title>
        <authorList>
            <person name="Lian X."/>
        </authorList>
    </citation>
    <scope>NUCLEOTIDE SEQUENCE [LARGE SCALE GENOMIC DNA]</scope>
    <source>
        <strain evidence="2 3">N6</strain>
    </source>
</reference>
<feature type="transmembrane region" description="Helical" evidence="1">
    <location>
        <begin position="5"/>
        <end position="23"/>
    </location>
</feature>